<dbReference type="RefSeq" id="WP_345195225.1">
    <property type="nucleotide sequence ID" value="NZ_BAABFL010000132.1"/>
</dbReference>
<keyword evidence="4" id="KW-1185">Reference proteome</keyword>
<accession>A0ABP8V0U8</accession>
<dbReference type="Gene3D" id="3.40.50.1820">
    <property type="entry name" value="alpha/beta hydrolase"/>
    <property type="match status" value="1"/>
</dbReference>
<proteinExistence type="inferred from homology"/>
<organism evidence="3 4">
    <name type="scientific">Kistimonas scapharcae</name>
    <dbReference type="NCBI Taxonomy" id="1036133"/>
    <lineage>
        <taxon>Bacteria</taxon>
        <taxon>Pseudomonadati</taxon>
        <taxon>Pseudomonadota</taxon>
        <taxon>Gammaproteobacteria</taxon>
        <taxon>Oceanospirillales</taxon>
        <taxon>Endozoicomonadaceae</taxon>
        <taxon>Kistimonas</taxon>
    </lineage>
</organism>
<dbReference type="PANTHER" id="PTHR10794">
    <property type="entry name" value="ABHYDROLASE DOMAIN-CONTAINING PROTEIN"/>
    <property type="match status" value="1"/>
</dbReference>
<sequence>MGNSRTASDASFKPAWWLPGPHLQTLWSPLLKRQPMPPRTREQLTLPDGDFINLDWCGHDQGQPLIILLHGLTGCSRSKYILGLQAALLAQGYQSVAMNFRGCGGEVNHHTKGYHSGISEDLDAVTTQLAARYPSRPLAAAGFSLGGNVLLKYLGEQRAATPLTCAVAVSVPFELSRSSERINLGFSRAYRNRLLRDMMSYITRKKQHFHQQQRHEQFETLEALGDVESIKTFQAFDHRFTAPLHGFESGEAYYHRCSSRQFLPSIQIPTLIIHAKDDPFVFASSIPDKAELSGSTQLELSPRGGHVGFVTGSPLKPRYWLEERIPAWLNEQLSHQTIMRHL</sequence>
<dbReference type="InterPro" id="IPR029058">
    <property type="entry name" value="AB_hydrolase_fold"/>
</dbReference>
<comment type="caution">
    <text evidence="3">The sequence shown here is derived from an EMBL/GenBank/DDBJ whole genome shotgun (WGS) entry which is preliminary data.</text>
</comment>
<evidence type="ECO:0000256" key="1">
    <source>
        <dbReference type="ARBA" id="ARBA00010884"/>
    </source>
</evidence>
<comment type="similarity">
    <text evidence="1">Belongs to the AB hydrolase superfamily. AB hydrolase 4 family.</text>
</comment>
<keyword evidence="3" id="KW-0378">Hydrolase</keyword>
<dbReference type="Pfam" id="PF00561">
    <property type="entry name" value="Abhydrolase_1"/>
    <property type="match status" value="1"/>
</dbReference>
<dbReference type="InterPro" id="IPR000073">
    <property type="entry name" value="AB_hydrolase_1"/>
</dbReference>
<reference evidence="4" key="1">
    <citation type="journal article" date="2019" name="Int. J. Syst. Evol. Microbiol.">
        <title>The Global Catalogue of Microorganisms (GCM) 10K type strain sequencing project: providing services to taxonomists for standard genome sequencing and annotation.</title>
        <authorList>
            <consortium name="The Broad Institute Genomics Platform"/>
            <consortium name="The Broad Institute Genome Sequencing Center for Infectious Disease"/>
            <person name="Wu L."/>
            <person name="Ma J."/>
        </authorList>
    </citation>
    <scope>NUCLEOTIDE SEQUENCE [LARGE SCALE GENOMIC DNA]</scope>
    <source>
        <strain evidence="4">JCM 17805</strain>
    </source>
</reference>
<gene>
    <name evidence="3" type="ORF">GCM10023116_16700</name>
</gene>
<dbReference type="InterPro" id="IPR012020">
    <property type="entry name" value="ABHD4"/>
</dbReference>
<dbReference type="SUPFAM" id="SSF53474">
    <property type="entry name" value="alpha/beta-Hydrolases"/>
    <property type="match status" value="1"/>
</dbReference>
<dbReference type="InterPro" id="IPR050960">
    <property type="entry name" value="AB_hydrolase_4_sf"/>
</dbReference>
<name>A0ABP8V0U8_9GAMM</name>
<evidence type="ECO:0000313" key="3">
    <source>
        <dbReference type="EMBL" id="GAA4649396.1"/>
    </source>
</evidence>
<evidence type="ECO:0000259" key="2">
    <source>
        <dbReference type="Pfam" id="PF00561"/>
    </source>
</evidence>
<dbReference type="PIRSF" id="PIRSF005211">
    <property type="entry name" value="Ab_hydro_YheT"/>
    <property type="match status" value="1"/>
</dbReference>
<dbReference type="EMBL" id="BAABFL010000132">
    <property type="protein sequence ID" value="GAA4649396.1"/>
    <property type="molecule type" value="Genomic_DNA"/>
</dbReference>
<dbReference type="PANTHER" id="PTHR10794:SF94">
    <property type="entry name" value="ESTERASE YHET-RELATED"/>
    <property type="match status" value="1"/>
</dbReference>
<feature type="domain" description="AB hydrolase-1" evidence="2">
    <location>
        <begin position="64"/>
        <end position="312"/>
    </location>
</feature>
<dbReference type="Proteomes" id="UP001500604">
    <property type="component" value="Unassembled WGS sequence"/>
</dbReference>
<protein>
    <submittedName>
        <fullName evidence="3">Hydrolase</fullName>
    </submittedName>
</protein>
<evidence type="ECO:0000313" key="4">
    <source>
        <dbReference type="Proteomes" id="UP001500604"/>
    </source>
</evidence>
<dbReference type="NCBIfam" id="NF008218">
    <property type="entry name" value="PRK10985.1"/>
    <property type="match status" value="1"/>
</dbReference>
<dbReference type="GO" id="GO:0016787">
    <property type="term" value="F:hydrolase activity"/>
    <property type="evidence" value="ECO:0007669"/>
    <property type="project" value="UniProtKB-KW"/>
</dbReference>